<keyword evidence="2" id="KW-1185">Reference proteome</keyword>
<name>A0A844YZ11_9SPHN</name>
<dbReference type="Proteomes" id="UP000466966">
    <property type="component" value="Unassembled WGS sequence"/>
</dbReference>
<evidence type="ECO:0000313" key="1">
    <source>
        <dbReference type="EMBL" id="MXO72789.1"/>
    </source>
</evidence>
<organism evidence="1 2">
    <name type="scientific">Alteraurantiacibacter buctensis</name>
    <dbReference type="NCBI Taxonomy" id="1503981"/>
    <lineage>
        <taxon>Bacteria</taxon>
        <taxon>Pseudomonadati</taxon>
        <taxon>Pseudomonadota</taxon>
        <taxon>Alphaproteobacteria</taxon>
        <taxon>Sphingomonadales</taxon>
        <taxon>Erythrobacteraceae</taxon>
        <taxon>Alteraurantiacibacter</taxon>
    </lineage>
</organism>
<reference evidence="1 2" key="1">
    <citation type="submission" date="2019-12" db="EMBL/GenBank/DDBJ databases">
        <title>Genomic-based taxomic classification of the family Erythrobacteraceae.</title>
        <authorList>
            <person name="Xu L."/>
        </authorList>
    </citation>
    <scope>NUCLEOTIDE SEQUENCE [LARGE SCALE GENOMIC DNA]</scope>
    <source>
        <strain evidence="1 2">M0322</strain>
    </source>
</reference>
<dbReference type="AlphaFoldDB" id="A0A844YZ11"/>
<evidence type="ECO:0000313" key="2">
    <source>
        <dbReference type="Proteomes" id="UP000466966"/>
    </source>
</evidence>
<dbReference type="InterPro" id="IPR038619">
    <property type="entry name" value="MraZ_sf"/>
</dbReference>
<dbReference type="SUPFAM" id="SSF89447">
    <property type="entry name" value="AbrB/MazE/MraZ-like"/>
    <property type="match status" value="1"/>
</dbReference>
<protein>
    <submittedName>
        <fullName evidence="1">Division/cell wall cluster transcriptional repressor MraZ</fullName>
    </submittedName>
</protein>
<dbReference type="RefSeq" id="WP_160772726.1">
    <property type="nucleotide sequence ID" value="NZ_WTYV01000006.1"/>
</dbReference>
<proteinExistence type="predicted"/>
<dbReference type="EMBL" id="WTYV01000006">
    <property type="protein sequence ID" value="MXO72789.1"/>
    <property type="molecule type" value="Genomic_DNA"/>
</dbReference>
<comment type="caution">
    <text evidence="1">The sequence shown here is derived from an EMBL/GenBank/DDBJ whole genome shotgun (WGS) entry which is preliminary data.</text>
</comment>
<accession>A0A844YZ11</accession>
<dbReference type="Gene3D" id="3.40.1550.20">
    <property type="entry name" value="Transcriptional regulator MraZ domain"/>
    <property type="match status" value="1"/>
</dbReference>
<gene>
    <name evidence="1" type="ORF">GRI99_14235</name>
</gene>
<sequence length="165" mass="17989">MAQAAAGFGGQGFSLKGGGDRFVLPADMRNAIAHASGDRVLNVGLHESWPCLVGFGGDRVAQFDAILDEQQAEARANGEPFNRALRKANLWSFKRHLFDASGRFVMNPSSVKLGKITDQIYFHGVGDVITMWNPQVLLALGDEFAVFKIYCEQEMEEALAKGKGK</sequence>
<dbReference type="InterPro" id="IPR037914">
    <property type="entry name" value="SpoVT-AbrB_sf"/>
</dbReference>
<dbReference type="OrthoDB" id="9807753at2"/>